<accession>A0AAV9Z1W2</accession>
<keyword evidence="1" id="KW-0732">Signal</keyword>
<keyword evidence="3" id="KW-1185">Reference proteome</keyword>
<evidence type="ECO:0000313" key="3">
    <source>
        <dbReference type="Proteomes" id="UP001362999"/>
    </source>
</evidence>
<dbReference type="AlphaFoldDB" id="A0AAV9Z1W2"/>
<sequence length="161" mass="17335">MLFNVLFYLLTVSSECRTITSTRLRALSPPPFHHPLANPSHRAQFQTDLPFFCYISKAPPPALSNPKLARCMHPSSSFPQLTHDPPTLPFSLSRGPLFLSAADAAPCIAIAPPSSGHSAPDSVTSRPPADAANIFITDIIRSASCAFVVVFLPLRALSTLL</sequence>
<dbReference type="Proteomes" id="UP001362999">
    <property type="component" value="Unassembled WGS sequence"/>
</dbReference>
<evidence type="ECO:0000256" key="1">
    <source>
        <dbReference type="SAM" id="SignalP"/>
    </source>
</evidence>
<organism evidence="2 3">
    <name type="scientific">Favolaschia claudopus</name>
    <dbReference type="NCBI Taxonomy" id="2862362"/>
    <lineage>
        <taxon>Eukaryota</taxon>
        <taxon>Fungi</taxon>
        <taxon>Dikarya</taxon>
        <taxon>Basidiomycota</taxon>
        <taxon>Agaricomycotina</taxon>
        <taxon>Agaricomycetes</taxon>
        <taxon>Agaricomycetidae</taxon>
        <taxon>Agaricales</taxon>
        <taxon>Marasmiineae</taxon>
        <taxon>Mycenaceae</taxon>
        <taxon>Favolaschia</taxon>
    </lineage>
</organism>
<dbReference type="EMBL" id="JAWWNJ010000237">
    <property type="protein sequence ID" value="KAK6968962.1"/>
    <property type="molecule type" value="Genomic_DNA"/>
</dbReference>
<feature type="signal peptide" evidence="1">
    <location>
        <begin position="1"/>
        <end position="16"/>
    </location>
</feature>
<comment type="caution">
    <text evidence="2">The sequence shown here is derived from an EMBL/GenBank/DDBJ whole genome shotgun (WGS) entry which is preliminary data.</text>
</comment>
<reference evidence="2 3" key="1">
    <citation type="journal article" date="2024" name="J Genomics">
        <title>Draft genome sequencing and assembly of Favolaschia claudopus CIRM-BRFM 2984 isolated from oak limbs.</title>
        <authorList>
            <person name="Navarro D."/>
            <person name="Drula E."/>
            <person name="Chaduli D."/>
            <person name="Cazenave R."/>
            <person name="Ahrendt S."/>
            <person name="Wang J."/>
            <person name="Lipzen A."/>
            <person name="Daum C."/>
            <person name="Barry K."/>
            <person name="Grigoriev I.V."/>
            <person name="Favel A."/>
            <person name="Rosso M.N."/>
            <person name="Martin F."/>
        </authorList>
    </citation>
    <scope>NUCLEOTIDE SEQUENCE [LARGE SCALE GENOMIC DNA]</scope>
    <source>
        <strain evidence="2 3">CIRM-BRFM 2984</strain>
    </source>
</reference>
<feature type="chain" id="PRO_5043609095" evidence="1">
    <location>
        <begin position="17"/>
        <end position="161"/>
    </location>
</feature>
<proteinExistence type="predicted"/>
<gene>
    <name evidence="2" type="ORF">R3P38DRAFT_3244263</name>
</gene>
<protein>
    <submittedName>
        <fullName evidence="2">Uncharacterized protein</fullName>
    </submittedName>
</protein>
<evidence type="ECO:0000313" key="2">
    <source>
        <dbReference type="EMBL" id="KAK6968962.1"/>
    </source>
</evidence>
<name>A0AAV9Z1W2_9AGAR</name>